<comment type="subcellular location">
    <subcellularLocation>
        <location evidence="5">Cytoplasm</location>
    </subcellularLocation>
    <subcellularLocation>
        <location evidence="1">Membrane</location>
    </subcellularLocation>
</comment>
<dbReference type="InterPro" id="IPR029044">
    <property type="entry name" value="Nucleotide-diphossugar_trans"/>
</dbReference>
<organism evidence="6">
    <name type="scientific">Leptolyngbya boryana CZ1</name>
    <dbReference type="NCBI Taxonomy" id="3060204"/>
    <lineage>
        <taxon>Bacteria</taxon>
        <taxon>Bacillati</taxon>
        <taxon>Cyanobacteriota</taxon>
        <taxon>Cyanophyceae</taxon>
        <taxon>Leptolyngbyales</taxon>
        <taxon>Leptolyngbyaceae</taxon>
        <taxon>Leptolyngbya group</taxon>
        <taxon>Leptolyngbya</taxon>
    </lineage>
</organism>
<keyword evidence="4 5" id="KW-0448">Lipopolysaccharide biosynthesis</keyword>
<comment type="similarity">
    <text evidence="5">Belongs to the KdsB family.</text>
</comment>
<evidence type="ECO:0000313" key="6">
    <source>
        <dbReference type="EMBL" id="WNZ43990.1"/>
    </source>
</evidence>
<protein>
    <recommendedName>
        <fullName evidence="5">3-deoxy-manno-octulosonate cytidylyltransferase</fullName>
        <ecNumber evidence="5">2.7.7.38</ecNumber>
    </recommendedName>
    <alternativeName>
        <fullName evidence="5">CMP-2-keto-3-deoxyoctulosonic acid synthase</fullName>
        <shortName evidence="5">CKS</shortName>
        <shortName evidence="5">CMP-KDO synthase</shortName>
    </alternativeName>
</protein>
<dbReference type="HAMAP" id="MF_00057">
    <property type="entry name" value="KdsB"/>
    <property type="match status" value="1"/>
</dbReference>
<dbReference type="Pfam" id="PF02348">
    <property type="entry name" value="CTP_transf_3"/>
    <property type="match status" value="1"/>
</dbReference>
<dbReference type="GO" id="GO:0008690">
    <property type="term" value="F:3-deoxy-manno-octulosonate cytidylyltransferase activity"/>
    <property type="evidence" value="ECO:0007669"/>
    <property type="project" value="UniProtKB-UniRule"/>
</dbReference>
<dbReference type="NCBIfam" id="NF003952">
    <property type="entry name" value="PRK05450.1-5"/>
    <property type="match status" value="1"/>
</dbReference>
<dbReference type="AlphaFoldDB" id="A0AA97AR90"/>
<proteinExistence type="inferred from homology"/>
<reference evidence="6" key="1">
    <citation type="journal article" date="2023" name="Plants (Basel)">
        <title>Genomic Analysis of Leptolyngbya boryana CZ1 Reveals Efficient Carbon Fixation Modules.</title>
        <authorList>
            <person name="Bai X."/>
            <person name="Wang H."/>
            <person name="Cheng W."/>
            <person name="Wang J."/>
            <person name="Ma M."/>
            <person name="Hu H."/>
            <person name="Song Z."/>
            <person name="Ma H."/>
            <person name="Fan Y."/>
            <person name="Du C."/>
            <person name="Xu J."/>
        </authorList>
    </citation>
    <scope>NUCLEOTIDE SEQUENCE</scope>
    <source>
        <strain evidence="6">CZ1</strain>
    </source>
</reference>
<evidence type="ECO:0000256" key="5">
    <source>
        <dbReference type="HAMAP-Rule" id="MF_00057"/>
    </source>
</evidence>
<keyword evidence="3 5" id="KW-0548">Nucleotidyltransferase</keyword>
<dbReference type="NCBIfam" id="NF009905">
    <property type="entry name" value="PRK13368.1"/>
    <property type="match status" value="1"/>
</dbReference>
<evidence type="ECO:0000256" key="4">
    <source>
        <dbReference type="ARBA" id="ARBA00022985"/>
    </source>
</evidence>
<dbReference type="GO" id="GO:0005829">
    <property type="term" value="C:cytosol"/>
    <property type="evidence" value="ECO:0007669"/>
    <property type="project" value="TreeGrafter"/>
</dbReference>
<comment type="function">
    <text evidence="5">Activates KDO (a required 8-carbon sugar) for incorporation into bacterial lipopolysaccharide in Gram-negative bacteria.</text>
</comment>
<keyword evidence="5" id="KW-0963">Cytoplasm</keyword>
<dbReference type="FunFam" id="3.90.550.10:FF:000011">
    <property type="entry name" value="3-deoxy-manno-octulosonate cytidylyltransferase"/>
    <property type="match status" value="1"/>
</dbReference>
<comment type="pathway">
    <text evidence="5">Nucleotide-sugar biosynthesis; CMP-3-deoxy-D-manno-octulosonate biosynthesis; CMP-3-deoxy-D-manno-octulosonate from 3-deoxy-D-manno-octulosonate and CTP: step 1/1.</text>
</comment>
<evidence type="ECO:0000256" key="3">
    <source>
        <dbReference type="ARBA" id="ARBA00022695"/>
    </source>
</evidence>
<comment type="catalytic activity">
    <reaction evidence="5">
        <text>3-deoxy-alpha-D-manno-oct-2-ulosonate + CTP = CMP-3-deoxy-beta-D-manno-octulosonate + diphosphate</text>
        <dbReference type="Rhea" id="RHEA:23448"/>
        <dbReference type="ChEBI" id="CHEBI:33019"/>
        <dbReference type="ChEBI" id="CHEBI:37563"/>
        <dbReference type="ChEBI" id="CHEBI:85986"/>
        <dbReference type="ChEBI" id="CHEBI:85987"/>
        <dbReference type="EC" id="2.7.7.38"/>
    </reaction>
</comment>
<dbReference type="PANTHER" id="PTHR42866:SF2">
    <property type="entry name" value="3-DEOXY-MANNO-OCTULOSONATE CYTIDYLYLTRANSFERASE, MITOCHONDRIAL"/>
    <property type="match status" value="1"/>
</dbReference>
<dbReference type="CDD" id="cd02517">
    <property type="entry name" value="CMP-KDO-Synthetase"/>
    <property type="match status" value="1"/>
</dbReference>
<dbReference type="Gene3D" id="3.90.550.10">
    <property type="entry name" value="Spore Coat Polysaccharide Biosynthesis Protein SpsA, Chain A"/>
    <property type="match status" value="1"/>
</dbReference>
<dbReference type="GO" id="GO:0016020">
    <property type="term" value="C:membrane"/>
    <property type="evidence" value="ECO:0007669"/>
    <property type="project" value="UniProtKB-SubCell"/>
</dbReference>
<dbReference type="SUPFAM" id="SSF53448">
    <property type="entry name" value="Nucleotide-diphospho-sugar transferases"/>
    <property type="match status" value="1"/>
</dbReference>
<dbReference type="EC" id="2.7.7.38" evidence="5"/>
<gene>
    <name evidence="5 6" type="primary">kdsB</name>
    <name evidence="6" type="ORF">Q2T42_19340</name>
</gene>
<dbReference type="RefSeq" id="WP_316426174.1">
    <property type="nucleotide sequence ID" value="NZ_CP130144.1"/>
</dbReference>
<dbReference type="NCBIfam" id="NF003950">
    <property type="entry name" value="PRK05450.1-3"/>
    <property type="match status" value="1"/>
</dbReference>
<dbReference type="InterPro" id="IPR003329">
    <property type="entry name" value="Cytidylyl_trans"/>
</dbReference>
<dbReference type="GO" id="GO:0009103">
    <property type="term" value="P:lipopolysaccharide biosynthetic process"/>
    <property type="evidence" value="ECO:0007669"/>
    <property type="project" value="UniProtKB-UniRule"/>
</dbReference>
<keyword evidence="2 5" id="KW-0808">Transferase</keyword>
<reference evidence="6" key="2">
    <citation type="submission" date="2023-07" db="EMBL/GenBank/DDBJ databases">
        <authorList>
            <person name="Bai X.-H."/>
            <person name="Wang H.-H."/>
            <person name="Wang J."/>
            <person name="Ma M.-Y."/>
            <person name="Hu H.-H."/>
            <person name="Song Z.-L."/>
            <person name="Ma H.-G."/>
            <person name="Fan Y."/>
            <person name="Du C.-Y."/>
            <person name="Xu J.-C."/>
        </authorList>
    </citation>
    <scope>NUCLEOTIDE SEQUENCE</scope>
    <source>
        <strain evidence="6">CZ1</strain>
    </source>
</reference>
<dbReference type="GO" id="GO:0033468">
    <property type="term" value="P:CMP-keto-3-deoxy-D-manno-octulosonic acid biosynthetic process"/>
    <property type="evidence" value="ECO:0007669"/>
    <property type="project" value="UniProtKB-UniRule"/>
</dbReference>
<name>A0AA97AR90_LEPBY</name>
<accession>A0AA97AR90</accession>
<evidence type="ECO:0000256" key="1">
    <source>
        <dbReference type="ARBA" id="ARBA00004370"/>
    </source>
</evidence>
<dbReference type="EMBL" id="CP130144">
    <property type="protein sequence ID" value="WNZ43990.1"/>
    <property type="molecule type" value="Genomic_DNA"/>
</dbReference>
<dbReference type="NCBIfam" id="TIGR00466">
    <property type="entry name" value="kdsB"/>
    <property type="match status" value="1"/>
</dbReference>
<dbReference type="PANTHER" id="PTHR42866">
    <property type="entry name" value="3-DEOXY-MANNO-OCTULOSONATE CYTIDYLYLTRANSFERASE"/>
    <property type="match status" value="1"/>
</dbReference>
<sequence length="240" mass="27017">MTILAVIPARYSSSRFPGKPLVQIGTRPMVQWVYEAAKQCPDFTKIVVATENDAIADCVRAFGGDVEMTRSDHETGTDRVAEVAERYPEMQVIVNVQGDQPFVTPQMLRQLVDPYLRGESPAMTTLACPLDLKASYTDPNSVKVICDRHQNALYFSRAAIPYFRNEGIVPVYHHLGLYAFDHNFLSQYAHLTPTPLEQCEGLEQLRVLEHGFQIRVCLTETAVLEINTPEDLEKATLQFV</sequence>
<dbReference type="InterPro" id="IPR004528">
    <property type="entry name" value="KdsB"/>
</dbReference>
<evidence type="ECO:0000256" key="2">
    <source>
        <dbReference type="ARBA" id="ARBA00022679"/>
    </source>
</evidence>